<comment type="caution">
    <text evidence="1">The sequence shown here is derived from an EMBL/GenBank/DDBJ whole genome shotgun (WGS) entry which is preliminary data.</text>
</comment>
<dbReference type="Proteomes" id="UP000660380">
    <property type="component" value="Unassembled WGS sequence"/>
</dbReference>
<name>A0ABR8GTV3_9CYAN</name>
<keyword evidence="2" id="KW-1185">Reference proteome</keyword>
<accession>A0ABR8GTV3</accession>
<sequence>MKKGKGEEIEWGLRSHPDQPLLACGEGRQSVALAGWGSWGLVSNQTDMI</sequence>
<organism evidence="1 2">
    <name type="scientific">Scytonema hofmannii FACHB-248</name>
    <dbReference type="NCBI Taxonomy" id="1842502"/>
    <lineage>
        <taxon>Bacteria</taxon>
        <taxon>Bacillati</taxon>
        <taxon>Cyanobacteriota</taxon>
        <taxon>Cyanophyceae</taxon>
        <taxon>Nostocales</taxon>
        <taxon>Scytonemataceae</taxon>
        <taxon>Scytonema</taxon>
    </lineage>
</organism>
<evidence type="ECO:0008006" key="3">
    <source>
        <dbReference type="Google" id="ProtNLM"/>
    </source>
</evidence>
<reference evidence="1 2" key="1">
    <citation type="journal article" date="2020" name="ISME J.">
        <title>Comparative genomics reveals insights into cyanobacterial evolution and habitat adaptation.</title>
        <authorList>
            <person name="Chen M.Y."/>
            <person name="Teng W.K."/>
            <person name="Zhao L."/>
            <person name="Hu C.X."/>
            <person name="Zhou Y.K."/>
            <person name="Han B.P."/>
            <person name="Song L.R."/>
            <person name="Shu W.S."/>
        </authorList>
    </citation>
    <scope>NUCLEOTIDE SEQUENCE [LARGE SCALE GENOMIC DNA]</scope>
    <source>
        <strain evidence="1 2">FACHB-248</strain>
    </source>
</reference>
<dbReference type="EMBL" id="JACJTA010000051">
    <property type="protein sequence ID" value="MBD2606932.1"/>
    <property type="molecule type" value="Genomic_DNA"/>
</dbReference>
<evidence type="ECO:0000313" key="1">
    <source>
        <dbReference type="EMBL" id="MBD2606932.1"/>
    </source>
</evidence>
<gene>
    <name evidence="1" type="ORF">H6G81_20945</name>
</gene>
<dbReference type="RefSeq" id="WP_186227771.1">
    <property type="nucleotide sequence ID" value="NZ_JACJTA010000051.1"/>
</dbReference>
<proteinExistence type="predicted"/>
<protein>
    <recommendedName>
        <fullName evidence="3">Anacyclamide</fullName>
    </recommendedName>
</protein>
<evidence type="ECO:0000313" key="2">
    <source>
        <dbReference type="Proteomes" id="UP000660380"/>
    </source>
</evidence>